<evidence type="ECO:0000313" key="2">
    <source>
        <dbReference type="EMBL" id="MCE5168082.1"/>
    </source>
</evidence>
<dbReference type="RefSeq" id="WP_019425012.1">
    <property type="nucleotide sequence ID" value="NZ_JAJNBZ010000001.1"/>
</dbReference>
<dbReference type="InterPro" id="IPR005646">
    <property type="entry name" value="FapA"/>
</dbReference>
<evidence type="ECO:0000313" key="3">
    <source>
        <dbReference type="Proteomes" id="UP001199916"/>
    </source>
</evidence>
<proteinExistence type="predicted"/>
<dbReference type="InterPro" id="IPR046866">
    <property type="entry name" value="FapA_N"/>
</dbReference>
<protein>
    <submittedName>
        <fullName evidence="2">FapA family protein</fullName>
    </submittedName>
</protein>
<dbReference type="Proteomes" id="UP001199916">
    <property type="component" value="Unassembled WGS sequence"/>
</dbReference>
<gene>
    <name evidence="2" type="ORF">LQV63_01950</name>
</gene>
<dbReference type="EMBL" id="JAJNBZ010000001">
    <property type="protein sequence ID" value="MCE5168082.1"/>
    <property type="molecule type" value="Genomic_DNA"/>
</dbReference>
<accession>A0ABS8YDD8</accession>
<sequence>MSMTLALEQYLEVTISEDKLHAYVQFVKFDAAFQCTADKLETLLHSNGVRFGIQARVLQEIASNPKAFARGATMIAHGKAPIAGEDGRINVLLPKRERETKPAELEDGTVNFKEVKQLDNVKKGQIIAERIPSKEGIPGMAVTGETIPANKVREARFKVGKNVVVDPEERAMYAAIDGLVSKMDKDRIHVFPVYEVNGDVDYRTGNINFIGTIVIRGNVLTGFRVQAAGDIRVYGGVEGAEMEAAGCVEISGGIIAGNKGYVKAGQHVKCSFIQEANVSAATDVIVTQSIMHANIRASRQVICKGTKGLIVGGIIQAGDRVIARTIGNTMSTGTTIEVGVLPDLRNELTELRLKLRSSIDSLEKTEKALRILDQMAAAGQLTGEKLGMRIKLNSTKKKVTQEQTEIRERMLEIEKTLEETALASVDVINVIYGGAKIVIGRNTRFIKDAVQRISLRMSEGEIVMSPYY</sequence>
<evidence type="ECO:0000259" key="1">
    <source>
        <dbReference type="Pfam" id="PF20250"/>
    </source>
</evidence>
<dbReference type="InterPro" id="IPR046865">
    <property type="entry name" value="FapA_b_solenoid"/>
</dbReference>
<feature type="domain" description="Flagellar Assembly Protein A N-terminal region" evidence="1">
    <location>
        <begin position="12"/>
        <end position="183"/>
    </location>
</feature>
<keyword evidence="3" id="KW-1185">Reference proteome</keyword>
<organism evidence="2 3">
    <name type="scientific">Paenibacillus profundus</name>
    <dbReference type="NCBI Taxonomy" id="1173085"/>
    <lineage>
        <taxon>Bacteria</taxon>
        <taxon>Bacillati</taxon>
        <taxon>Bacillota</taxon>
        <taxon>Bacilli</taxon>
        <taxon>Bacillales</taxon>
        <taxon>Paenibacillaceae</taxon>
        <taxon>Paenibacillus</taxon>
    </lineage>
</organism>
<dbReference type="Pfam" id="PF20250">
    <property type="entry name" value="FapA_N"/>
    <property type="match status" value="1"/>
</dbReference>
<comment type="caution">
    <text evidence="2">The sequence shown here is derived from an EMBL/GenBank/DDBJ whole genome shotgun (WGS) entry which is preliminary data.</text>
</comment>
<reference evidence="2 3" key="1">
    <citation type="submission" date="2021-11" db="EMBL/GenBank/DDBJ databases">
        <title>Draft genome sequence of Paenibacillus profundus YoMME, a new Gram-positive bacteria with exoelectrogenic properties.</title>
        <authorList>
            <person name="Hubenova Y."/>
            <person name="Hubenova E."/>
            <person name="Manasiev Y."/>
            <person name="Peykov S."/>
            <person name="Mitov M."/>
        </authorList>
    </citation>
    <scope>NUCLEOTIDE SEQUENCE [LARGE SCALE GENOMIC DNA]</scope>
    <source>
        <strain evidence="2 3">YoMME</strain>
    </source>
</reference>
<dbReference type="PANTHER" id="PTHR38032">
    <property type="entry name" value="POLYMERASE-RELATED"/>
    <property type="match status" value="1"/>
</dbReference>
<dbReference type="Pfam" id="PF03961">
    <property type="entry name" value="FapA"/>
    <property type="match status" value="1"/>
</dbReference>
<dbReference type="PANTHER" id="PTHR38032:SF1">
    <property type="entry name" value="RNA-BINDING PROTEIN KHPB N-TERMINAL DOMAIN-CONTAINING PROTEIN"/>
    <property type="match status" value="1"/>
</dbReference>
<name>A0ABS8YDD8_9BACL</name>